<reference evidence="1" key="1">
    <citation type="submission" date="2022-10" db="EMBL/GenBank/DDBJ databases">
        <authorList>
            <person name="Chen Y."/>
            <person name="Dougan E. K."/>
            <person name="Chan C."/>
            <person name="Rhodes N."/>
            <person name="Thang M."/>
        </authorList>
    </citation>
    <scope>NUCLEOTIDE SEQUENCE</scope>
</reference>
<name>A0A9P1G1B3_9DINO</name>
<evidence type="ECO:0000313" key="2">
    <source>
        <dbReference type="EMBL" id="CAL4783138.1"/>
    </source>
</evidence>
<proteinExistence type="predicted"/>
<dbReference type="AlphaFoldDB" id="A0A9P1G1B3"/>
<keyword evidence="3" id="KW-1185">Reference proteome</keyword>
<protein>
    <submittedName>
        <fullName evidence="1">Uncharacterized protein</fullName>
    </submittedName>
</protein>
<sequence length="234" mass="26160">MGSKTSLFFCHDDQKYAGETAEMRDGPLRTCEYLKSQLEKYMTGTVQYVSFPKSNIRDLDWLADALKNAEHNTVIFFYIGHGGTVGPCQGFRLQSGEVVKAQELCDKVIFERWLYMVLDCCGSPGQKCSAWQPPIKVDHSNPGRGCLFGPKEGQPLAMVKIWQLTDAATGDGLRSVFSFYIAEEARSRREAGVWPADKNHECLLECIKAGMNRANATFQTLGLPSRVEFLTLRG</sequence>
<organism evidence="1">
    <name type="scientific">Cladocopium goreaui</name>
    <dbReference type="NCBI Taxonomy" id="2562237"/>
    <lineage>
        <taxon>Eukaryota</taxon>
        <taxon>Sar</taxon>
        <taxon>Alveolata</taxon>
        <taxon>Dinophyceae</taxon>
        <taxon>Suessiales</taxon>
        <taxon>Symbiodiniaceae</taxon>
        <taxon>Cladocopium</taxon>
    </lineage>
</organism>
<evidence type="ECO:0000313" key="1">
    <source>
        <dbReference type="EMBL" id="CAI3995826.1"/>
    </source>
</evidence>
<accession>A0A9P1G1B3</accession>
<dbReference type="EMBL" id="CAMXCT020002119">
    <property type="protein sequence ID" value="CAL1149201.1"/>
    <property type="molecule type" value="Genomic_DNA"/>
</dbReference>
<reference evidence="2 3" key="2">
    <citation type="submission" date="2024-05" db="EMBL/GenBank/DDBJ databases">
        <authorList>
            <person name="Chen Y."/>
            <person name="Shah S."/>
            <person name="Dougan E. K."/>
            <person name="Thang M."/>
            <person name="Chan C."/>
        </authorList>
    </citation>
    <scope>NUCLEOTIDE SEQUENCE [LARGE SCALE GENOMIC DNA]</scope>
</reference>
<dbReference type="Proteomes" id="UP001152797">
    <property type="component" value="Unassembled WGS sequence"/>
</dbReference>
<gene>
    <name evidence="1" type="ORF">C1SCF055_LOCUS22352</name>
</gene>
<dbReference type="EMBL" id="CAMXCT030002119">
    <property type="protein sequence ID" value="CAL4783138.1"/>
    <property type="molecule type" value="Genomic_DNA"/>
</dbReference>
<dbReference type="EMBL" id="CAMXCT010002119">
    <property type="protein sequence ID" value="CAI3995826.1"/>
    <property type="molecule type" value="Genomic_DNA"/>
</dbReference>
<evidence type="ECO:0000313" key="3">
    <source>
        <dbReference type="Proteomes" id="UP001152797"/>
    </source>
</evidence>
<comment type="caution">
    <text evidence="1">The sequence shown here is derived from an EMBL/GenBank/DDBJ whole genome shotgun (WGS) entry which is preliminary data.</text>
</comment>